<dbReference type="Gene3D" id="6.10.250.2410">
    <property type="match status" value="1"/>
</dbReference>
<gene>
    <name evidence="3" type="primary">scpA</name>
    <name evidence="4" type="ORF">H8S18_02500</name>
</gene>
<comment type="similarity">
    <text evidence="3">Belongs to the ScpA family.</text>
</comment>
<evidence type="ECO:0000256" key="2">
    <source>
        <dbReference type="ARBA" id="ARBA00044777"/>
    </source>
</evidence>
<dbReference type="Pfam" id="PF02616">
    <property type="entry name" value="SMC_ScpA"/>
    <property type="match status" value="1"/>
</dbReference>
<keyword evidence="1 3" id="KW-0159">Chromosome partition</keyword>
<comment type="caution">
    <text evidence="4">The sequence shown here is derived from an EMBL/GenBank/DDBJ whole genome shotgun (WGS) entry which is preliminary data.</text>
</comment>
<evidence type="ECO:0000313" key="4">
    <source>
        <dbReference type="EMBL" id="MBC5647203.1"/>
    </source>
</evidence>
<evidence type="ECO:0000256" key="1">
    <source>
        <dbReference type="ARBA" id="ARBA00022829"/>
    </source>
</evidence>
<dbReference type="HAMAP" id="MF_01805">
    <property type="entry name" value="ScpA"/>
    <property type="match status" value="1"/>
</dbReference>
<keyword evidence="3" id="KW-0132">Cell division</keyword>
<organism evidence="4 5">
    <name type="scientific">Christensenella tenuis</name>
    <dbReference type="NCBI Taxonomy" id="2763033"/>
    <lineage>
        <taxon>Bacteria</taxon>
        <taxon>Bacillati</taxon>
        <taxon>Bacillota</taxon>
        <taxon>Clostridia</taxon>
        <taxon>Christensenellales</taxon>
        <taxon>Christensenellaceae</taxon>
        <taxon>Christensenella</taxon>
    </lineage>
</organism>
<comment type="function">
    <text evidence="3">Participates in chromosomal partition during cell division. May act via the formation of a condensin-like complex containing Smc and ScpB that pull DNA away from mid-cell into both cell halves.</text>
</comment>
<proteinExistence type="inferred from homology"/>
<keyword evidence="3" id="KW-0963">Cytoplasm</keyword>
<reference evidence="4 5" key="1">
    <citation type="submission" date="2020-08" db="EMBL/GenBank/DDBJ databases">
        <title>Genome public.</title>
        <authorList>
            <person name="Liu C."/>
            <person name="Sun Q."/>
        </authorList>
    </citation>
    <scope>NUCLEOTIDE SEQUENCE [LARGE SCALE GENOMIC DNA]</scope>
    <source>
        <strain evidence="4 5">NSJ-35</strain>
    </source>
</reference>
<dbReference type="EMBL" id="JACOON010000001">
    <property type="protein sequence ID" value="MBC5647203.1"/>
    <property type="molecule type" value="Genomic_DNA"/>
</dbReference>
<dbReference type="Proteomes" id="UP000606889">
    <property type="component" value="Unassembled WGS sequence"/>
</dbReference>
<dbReference type="InterPro" id="IPR023093">
    <property type="entry name" value="ScpA-like_C"/>
</dbReference>
<accession>A0ABR7EDG8</accession>
<keyword evidence="3" id="KW-0131">Cell cycle</keyword>
<dbReference type="PANTHER" id="PTHR33969:SF2">
    <property type="entry name" value="SEGREGATION AND CONDENSATION PROTEIN A"/>
    <property type="match status" value="1"/>
</dbReference>
<name>A0ABR7EDG8_9FIRM</name>
<dbReference type="PANTHER" id="PTHR33969">
    <property type="entry name" value="SEGREGATION AND CONDENSATION PROTEIN A"/>
    <property type="match status" value="1"/>
</dbReference>
<dbReference type="RefSeq" id="WP_186856717.1">
    <property type="nucleotide sequence ID" value="NZ_JACOON010000001.1"/>
</dbReference>
<evidence type="ECO:0000256" key="3">
    <source>
        <dbReference type="HAMAP-Rule" id="MF_01805"/>
    </source>
</evidence>
<comment type="subunit">
    <text evidence="3">Component of a cohesin-like complex composed of ScpA, ScpB and the Smc homodimer, in which ScpA and ScpB bind to the head domain of Smc. The presence of the three proteins is required for the association of the complex with DNA.</text>
</comment>
<sequence>MMPYTVKLAQFEGPLDLLLHLISKAKIDLQDIFVSEITEQYLVYMDQIGELDMDRASEFLNMAATLLYIKSRALLPAKREELEDEDFVDPETELIERLRAYKLYKEAGERLGEMERGAKGIYYKLPEELVDIEQEIFIEGSDADALYMAFLELLKNRKKEPEERRRVEIRQDTFSIRVQKKKILERLRSEKKVSFFSLFEEQSTHMEIAVTFVALLELWHVGRLAVRQNKAFADIALMYRDGGNTG</sequence>
<dbReference type="InterPro" id="IPR003768">
    <property type="entry name" value="ScpA"/>
</dbReference>
<evidence type="ECO:0000313" key="5">
    <source>
        <dbReference type="Proteomes" id="UP000606889"/>
    </source>
</evidence>
<dbReference type="Gene3D" id="1.10.10.580">
    <property type="entry name" value="Structural maintenance of chromosome 1. Chain E"/>
    <property type="match status" value="1"/>
</dbReference>
<protein>
    <recommendedName>
        <fullName evidence="2 3">Segregation and condensation protein A</fullName>
    </recommendedName>
</protein>
<keyword evidence="5" id="KW-1185">Reference proteome</keyword>
<comment type="subcellular location">
    <subcellularLocation>
        <location evidence="3">Cytoplasm</location>
    </subcellularLocation>
    <text evidence="3">Associated with two foci at the outer edges of the nucleoid region in young cells, and at four foci within both cell halves in older cells.</text>
</comment>